<sequence>PVDILTFHYNKNMAYAPAAQTYDEAINTVLELWSDLREVERDRIKLLVTGSDHLVQIPRMAWQAVLCDLPRYEVVHV</sequence>
<reference evidence="1" key="1">
    <citation type="journal article" date="2022" name="New Phytol.">
        <title>Evolutionary transition to the ectomycorrhizal habit in the genomes of a hyperdiverse lineage of mushroom-forming fungi.</title>
        <authorList>
            <person name="Looney B."/>
            <person name="Miyauchi S."/>
            <person name="Morin E."/>
            <person name="Drula E."/>
            <person name="Courty P.E."/>
            <person name="Kohler A."/>
            <person name="Kuo A."/>
            <person name="LaButti K."/>
            <person name="Pangilinan J."/>
            <person name="Lipzen A."/>
            <person name="Riley R."/>
            <person name="Andreopoulos W."/>
            <person name="He G."/>
            <person name="Johnson J."/>
            <person name="Nolan M."/>
            <person name="Tritt A."/>
            <person name="Barry K.W."/>
            <person name="Grigoriev I.V."/>
            <person name="Nagy L.G."/>
            <person name="Hibbett D."/>
            <person name="Henrissat B."/>
            <person name="Matheny P.B."/>
            <person name="Labbe J."/>
            <person name="Martin F.M."/>
        </authorList>
    </citation>
    <scope>NUCLEOTIDE SEQUENCE</scope>
    <source>
        <strain evidence="1">BPL690</strain>
    </source>
</reference>
<dbReference type="EMBL" id="WTXG01000015">
    <property type="protein sequence ID" value="KAI0301122.1"/>
    <property type="molecule type" value="Genomic_DNA"/>
</dbReference>
<dbReference type="AlphaFoldDB" id="A0AAD4M3U3"/>
<dbReference type="Proteomes" id="UP001203297">
    <property type="component" value="Unassembled WGS sequence"/>
</dbReference>
<organism evidence="1 2">
    <name type="scientific">Multifurca ochricompacta</name>
    <dbReference type="NCBI Taxonomy" id="376703"/>
    <lineage>
        <taxon>Eukaryota</taxon>
        <taxon>Fungi</taxon>
        <taxon>Dikarya</taxon>
        <taxon>Basidiomycota</taxon>
        <taxon>Agaricomycotina</taxon>
        <taxon>Agaricomycetes</taxon>
        <taxon>Russulales</taxon>
        <taxon>Russulaceae</taxon>
        <taxon>Multifurca</taxon>
    </lineage>
</organism>
<feature type="non-terminal residue" evidence="1">
    <location>
        <position position="77"/>
    </location>
</feature>
<evidence type="ECO:0000313" key="1">
    <source>
        <dbReference type="EMBL" id="KAI0301122.1"/>
    </source>
</evidence>
<protein>
    <submittedName>
        <fullName evidence="1">Uncharacterized protein</fullName>
    </submittedName>
</protein>
<feature type="non-terminal residue" evidence="1">
    <location>
        <position position="1"/>
    </location>
</feature>
<keyword evidence="2" id="KW-1185">Reference proteome</keyword>
<proteinExistence type="predicted"/>
<gene>
    <name evidence="1" type="ORF">B0F90DRAFT_1618919</name>
</gene>
<comment type="caution">
    <text evidence="1">The sequence shown here is derived from an EMBL/GenBank/DDBJ whole genome shotgun (WGS) entry which is preliminary data.</text>
</comment>
<evidence type="ECO:0000313" key="2">
    <source>
        <dbReference type="Proteomes" id="UP001203297"/>
    </source>
</evidence>
<name>A0AAD4M3U3_9AGAM</name>
<accession>A0AAD4M3U3</accession>